<dbReference type="InterPro" id="IPR011837">
    <property type="entry name" value="Glycogen_debranch_GlgX"/>
</dbReference>
<name>A0A1M4XNT0_9HYPH</name>
<evidence type="ECO:0000259" key="5">
    <source>
        <dbReference type="SMART" id="SM00642"/>
    </source>
</evidence>
<dbReference type="InterPro" id="IPR013780">
    <property type="entry name" value="Glyco_hydro_b"/>
</dbReference>
<protein>
    <submittedName>
        <fullName evidence="6">Glycogen operon protein</fullName>
    </submittedName>
</protein>
<sequence>MNKLTTGSPFTLGATPDDKGTNFALFSDHAEGVTLCLFSKDGKKETDRIDLWECTNGVWHGHVEGVKEGQLYGYRVRGPFDPANGHRFNDAKLLLDPYARELVGDLVWDDALYGYPVGGGDDADLNKDERDSAAFMPKARVISPKILTKSKRPMIPWPQTVIYESHVRGWTMRHPMLPDDIRGTFASIGHPKAIEHLHKIGVSTIELMPVHAFVQDRHLQERGLRNFWGYNTIGFFAPEMNYVDGGGLAEIAEAVDRLHAAGIEVILDVVYNHTAEGNHLGPTLSFKGIDNFSYYRLMPDDKRYYDDLTGTGNAIDTNHPRVLQMVLDSLRLWATVYGVDGFRFDLALTLGREPTGFNPRHAFFNAILQDPVLGRLKLIAEPWDVGPGGYQLGNFPAGFSEWNGDYRDVVREFWMGAEGLLPSFATRFAASSDLFNEGRRRPWSSVNFVTAHDGFTLEDLVSYNDKHNEANGEDNRDGHSDNRSWNCGVEGPTDDPEIIELRKRQKRNLIATLMLSQGVPMMLAGDEMGNSQGGNNNAYAQDNEIGWVDWGNTDTELADFTAKVIALRRSRSAFSRAEFLTGARTALGQRDVAWFSTSGARMSDEEWNDPFVKCITVRLAPMRADEPVMIVMMNASHVDVDFTVPGKEGGGWTVVLDTAGELEGEKTDAGKTLKVVARSMLVLEGVADKPAD</sequence>
<proteinExistence type="inferred from homology"/>
<comment type="similarity">
    <text evidence="1">Belongs to the glycosyl hydrolase 13 family.</text>
</comment>
<dbReference type="InterPro" id="IPR017853">
    <property type="entry name" value="GH"/>
</dbReference>
<accession>A0A1M4XNT0</accession>
<dbReference type="PANTHER" id="PTHR43002">
    <property type="entry name" value="GLYCOGEN DEBRANCHING ENZYME"/>
    <property type="match status" value="1"/>
</dbReference>
<dbReference type="NCBIfam" id="TIGR02100">
    <property type="entry name" value="glgX_debranch"/>
    <property type="match status" value="1"/>
</dbReference>
<evidence type="ECO:0000256" key="1">
    <source>
        <dbReference type="ARBA" id="ARBA00008061"/>
    </source>
</evidence>
<keyword evidence="7" id="KW-1185">Reference proteome</keyword>
<dbReference type="AlphaFoldDB" id="A0A1M4XNT0"/>
<dbReference type="CDD" id="cd11326">
    <property type="entry name" value="AmyAc_Glg_debranch"/>
    <property type="match status" value="1"/>
</dbReference>
<dbReference type="RefSeq" id="WP_073051870.1">
    <property type="nucleotide sequence ID" value="NZ_FQUP01000001.1"/>
</dbReference>
<feature type="region of interest" description="Disordered" evidence="4">
    <location>
        <begin position="466"/>
        <end position="492"/>
    </location>
</feature>
<keyword evidence="3" id="KW-0326">Glycosidase</keyword>
<dbReference type="Pfam" id="PF02922">
    <property type="entry name" value="CBM_48"/>
    <property type="match status" value="1"/>
</dbReference>
<organism evidence="6 7">
    <name type="scientific">Kaistia soli DSM 19436</name>
    <dbReference type="NCBI Taxonomy" id="1122133"/>
    <lineage>
        <taxon>Bacteria</taxon>
        <taxon>Pseudomonadati</taxon>
        <taxon>Pseudomonadota</taxon>
        <taxon>Alphaproteobacteria</taxon>
        <taxon>Hyphomicrobiales</taxon>
        <taxon>Kaistiaceae</taxon>
        <taxon>Kaistia</taxon>
    </lineage>
</organism>
<dbReference type="SUPFAM" id="SSF51445">
    <property type="entry name" value="(Trans)glycosidases"/>
    <property type="match status" value="1"/>
</dbReference>
<feature type="domain" description="Glycosyl hydrolase family 13 catalytic" evidence="5">
    <location>
        <begin position="160"/>
        <end position="568"/>
    </location>
</feature>
<dbReference type="GO" id="GO:0004135">
    <property type="term" value="F:amylo-alpha-1,6-glucosidase activity"/>
    <property type="evidence" value="ECO:0007669"/>
    <property type="project" value="InterPro"/>
</dbReference>
<dbReference type="InterPro" id="IPR044505">
    <property type="entry name" value="GlgX_Isoamylase_N_E_set"/>
</dbReference>
<dbReference type="CDD" id="cd02856">
    <property type="entry name" value="E_set_GDE_Isoamylase_N"/>
    <property type="match status" value="1"/>
</dbReference>
<evidence type="ECO:0000256" key="3">
    <source>
        <dbReference type="ARBA" id="ARBA00023295"/>
    </source>
</evidence>
<dbReference type="InterPro" id="IPR014756">
    <property type="entry name" value="Ig_E-set"/>
</dbReference>
<keyword evidence="2" id="KW-0378">Hydrolase</keyword>
<reference evidence="6 7" key="1">
    <citation type="submission" date="2016-11" db="EMBL/GenBank/DDBJ databases">
        <authorList>
            <person name="Jaros S."/>
            <person name="Januszkiewicz K."/>
            <person name="Wedrychowicz H."/>
        </authorList>
    </citation>
    <scope>NUCLEOTIDE SEQUENCE [LARGE SCALE GENOMIC DNA]</scope>
    <source>
        <strain evidence="6 7">DSM 19436</strain>
    </source>
</reference>
<evidence type="ECO:0000313" key="6">
    <source>
        <dbReference type="EMBL" id="SHE94923.1"/>
    </source>
</evidence>
<dbReference type="SMART" id="SM00642">
    <property type="entry name" value="Aamy"/>
    <property type="match status" value="1"/>
</dbReference>
<dbReference type="Gene3D" id="3.20.20.80">
    <property type="entry name" value="Glycosidases"/>
    <property type="match status" value="1"/>
</dbReference>
<dbReference type="Gene3D" id="2.60.40.10">
    <property type="entry name" value="Immunoglobulins"/>
    <property type="match status" value="1"/>
</dbReference>
<dbReference type="STRING" id="1122133.SAMN02745157_1297"/>
<evidence type="ECO:0000313" key="7">
    <source>
        <dbReference type="Proteomes" id="UP000184485"/>
    </source>
</evidence>
<dbReference type="GO" id="GO:0005980">
    <property type="term" value="P:glycogen catabolic process"/>
    <property type="evidence" value="ECO:0007669"/>
    <property type="project" value="InterPro"/>
</dbReference>
<dbReference type="InterPro" id="IPR006047">
    <property type="entry name" value="GH13_cat_dom"/>
</dbReference>
<feature type="compositionally biased region" description="Basic and acidic residues" evidence="4">
    <location>
        <begin position="466"/>
        <end position="482"/>
    </location>
</feature>
<dbReference type="OrthoDB" id="3236218at2"/>
<dbReference type="SUPFAM" id="SSF81296">
    <property type="entry name" value="E set domains"/>
    <property type="match status" value="1"/>
</dbReference>
<dbReference type="InterPro" id="IPR013783">
    <property type="entry name" value="Ig-like_fold"/>
</dbReference>
<dbReference type="SUPFAM" id="SSF51011">
    <property type="entry name" value="Glycosyl hydrolase domain"/>
    <property type="match status" value="1"/>
</dbReference>
<evidence type="ECO:0000256" key="2">
    <source>
        <dbReference type="ARBA" id="ARBA00022801"/>
    </source>
</evidence>
<dbReference type="Gene3D" id="2.60.40.1180">
    <property type="entry name" value="Golgi alpha-mannosidase II"/>
    <property type="match status" value="1"/>
</dbReference>
<dbReference type="EMBL" id="FQUP01000001">
    <property type="protein sequence ID" value="SHE94923.1"/>
    <property type="molecule type" value="Genomic_DNA"/>
</dbReference>
<dbReference type="InterPro" id="IPR004193">
    <property type="entry name" value="Glyco_hydro_13_N"/>
</dbReference>
<dbReference type="Proteomes" id="UP000184485">
    <property type="component" value="Unassembled WGS sequence"/>
</dbReference>
<evidence type="ECO:0000256" key="4">
    <source>
        <dbReference type="SAM" id="MobiDB-lite"/>
    </source>
</evidence>
<gene>
    <name evidence="6" type="ORF">SAMN02745157_1297</name>
</gene>